<dbReference type="OrthoDB" id="2340732at2759"/>
<dbReference type="Gene3D" id="3.40.630.30">
    <property type="match status" value="1"/>
</dbReference>
<dbReference type="SUPFAM" id="SSF55729">
    <property type="entry name" value="Acyl-CoA N-acyltransferases (Nat)"/>
    <property type="match status" value="1"/>
</dbReference>
<feature type="non-terminal residue" evidence="1">
    <location>
        <position position="1"/>
    </location>
</feature>
<gene>
    <name evidence="1" type="ORF">BG015_005269</name>
</gene>
<evidence type="ECO:0008006" key="3">
    <source>
        <dbReference type="Google" id="ProtNLM"/>
    </source>
</evidence>
<evidence type="ECO:0000313" key="2">
    <source>
        <dbReference type="Proteomes" id="UP000748756"/>
    </source>
</evidence>
<evidence type="ECO:0000313" key="1">
    <source>
        <dbReference type="EMBL" id="KAF9123686.1"/>
    </source>
</evidence>
<dbReference type="EMBL" id="JAAAUQ010002440">
    <property type="protein sequence ID" value="KAF9123686.1"/>
    <property type="molecule type" value="Genomic_DNA"/>
</dbReference>
<sequence length="189" mass="21926">TCPEEVDEFIDILEEAAEWLHSNNIKQWPPGMFRTPASRASMLTGIANKHYYTIDYHHPSEAGTYKREIAGLFVTNYDDPFDEILWKEYLTNQGKDWKDALYLHRLVLRAPYKGVGLTPKIIEFVEGKVQESGRHFLRLDCLAENERLRKFYGTKCRGAGKGGLEELPTVWNPDWGLEFARFELQVVPF</sequence>
<keyword evidence="2" id="KW-1185">Reference proteome</keyword>
<reference evidence="1" key="1">
    <citation type="journal article" date="2020" name="Fungal Divers.">
        <title>Resolving the Mortierellaceae phylogeny through synthesis of multi-gene phylogenetics and phylogenomics.</title>
        <authorList>
            <person name="Vandepol N."/>
            <person name="Liber J."/>
            <person name="Desiro A."/>
            <person name="Na H."/>
            <person name="Kennedy M."/>
            <person name="Barry K."/>
            <person name="Grigoriev I.V."/>
            <person name="Miller A.N."/>
            <person name="O'Donnell K."/>
            <person name="Stajich J.E."/>
            <person name="Bonito G."/>
        </authorList>
    </citation>
    <scope>NUCLEOTIDE SEQUENCE</scope>
    <source>
        <strain evidence="1">NRRL 6426</strain>
    </source>
</reference>
<dbReference type="InterPro" id="IPR016181">
    <property type="entry name" value="Acyl_CoA_acyltransferase"/>
</dbReference>
<accession>A0A9P5R5M1</accession>
<dbReference type="Proteomes" id="UP000748756">
    <property type="component" value="Unassembled WGS sequence"/>
</dbReference>
<protein>
    <recommendedName>
        <fullName evidence="3">N-acetyltransferase domain-containing protein</fullName>
    </recommendedName>
</protein>
<proteinExistence type="predicted"/>
<name>A0A9P5R5M1_9FUNG</name>
<comment type="caution">
    <text evidence="1">The sequence shown here is derived from an EMBL/GenBank/DDBJ whole genome shotgun (WGS) entry which is preliminary data.</text>
</comment>
<dbReference type="AlphaFoldDB" id="A0A9P5R5M1"/>
<organism evidence="1 2">
    <name type="scientific">Linnemannia schmuckeri</name>
    <dbReference type="NCBI Taxonomy" id="64567"/>
    <lineage>
        <taxon>Eukaryota</taxon>
        <taxon>Fungi</taxon>
        <taxon>Fungi incertae sedis</taxon>
        <taxon>Mucoromycota</taxon>
        <taxon>Mortierellomycotina</taxon>
        <taxon>Mortierellomycetes</taxon>
        <taxon>Mortierellales</taxon>
        <taxon>Mortierellaceae</taxon>
        <taxon>Linnemannia</taxon>
    </lineage>
</organism>